<protein>
    <submittedName>
        <fullName evidence="11">MotA/TolQ/ExbB family protein</fullName>
    </submittedName>
</protein>
<dbReference type="OrthoDB" id="4045at2"/>
<evidence type="ECO:0000256" key="9">
    <source>
        <dbReference type="SAM" id="Phobius"/>
    </source>
</evidence>
<accession>I0IEK0</accession>
<dbReference type="EMBL" id="AP012338">
    <property type="protein sequence ID" value="BAM03688.1"/>
    <property type="molecule type" value="Genomic_DNA"/>
</dbReference>
<keyword evidence="6 9" id="KW-1133">Transmembrane helix</keyword>
<dbReference type="PANTHER" id="PTHR30625:SF15">
    <property type="entry name" value="BIOPOLYMER TRANSPORT PROTEIN EXBB"/>
    <property type="match status" value="1"/>
</dbReference>
<evidence type="ECO:0000256" key="5">
    <source>
        <dbReference type="ARBA" id="ARBA00022927"/>
    </source>
</evidence>
<dbReference type="InterPro" id="IPR050790">
    <property type="entry name" value="ExbB/TolQ_transport"/>
</dbReference>
<gene>
    <name evidence="11" type="ordered locus">PSMK_15290</name>
</gene>
<dbReference type="eggNOG" id="COG0811">
    <property type="taxonomic scope" value="Bacteria"/>
</dbReference>
<dbReference type="PANTHER" id="PTHR30625">
    <property type="entry name" value="PROTEIN TOLQ"/>
    <property type="match status" value="1"/>
</dbReference>
<keyword evidence="3" id="KW-1003">Cell membrane</keyword>
<evidence type="ECO:0000313" key="11">
    <source>
        <dbReference type="EMBL" id="BAM03688.1"/>
    </source>
</evidence>
<proteinExistence type="inferred from homology"/>
<evidence type="ECO:0000256" key="3">
    <source>
        <dbReference type="ARBA" id="ARBA00022475"/>
    </source>
</evidence>
<evidence type="ECO:0000256" key="8">
    <source>
        <dbReference type="RuleBase" id="RU004057"/>
    </source>
</evidence>
<keyword evidence="5 8" id="KW-0653">Protein transport</keyword>
<dbReference type="STRING" id="1142394.PSMK_15290"/>
<dbReference type="HOGENOM" id="CLU_1843264_0_0_0"/>
<dbReference type="InterPro" id="IPR002898">
    <property type="entry name" value="MotA_ExbB_proton_chnl"/>
</dbReference>
<organism evidence="11 12">
    <name type="scientific">Phycisphaera mikurensis (strain NBRC 102666 / KCTC 22515 / FYK2301M01)</name>
    <dbReference type="NCBI Taxonomy" id="1142394"/>
    <lineage>
        <taxon>Bacteria</taxon>
        <taxon>Pseudomonadati</taxon>
        <taxon>Planctomycetota</taxon>
        <taxon>Phycisphaerae</taxon>
        <taxon>Phycisphaerales</taxon>
        <taxon>Phycisphaeraceae</taxon>
        <taxon>Phycisphaera</taxon>
    </lineage>
</organism>
<dbReference type="GO" id="GO:0005886">
    <property type="term" value="C:plasma membrane"/>
    <property type="evidence" value="ECO:0007669"/>
    <property type="project" value="UniProtKB-SubCell"/>
</dbReference>
<sequence>MLMRFMELGGPLMWPLLACSVLLGAVLFERLWTVGVLHLMLGAAGGVGPAALAWHRRALPFFVDVPPSIGLLGTVVGVIRSFNLGGGGIDTDAVASGLGVACITTVFGLSIAIVASIAQHLLDWITGQPEPGQPAEAGG</sequence>
<keyword evidence="4 9" id="KW-0812">Transmembrane</keyword>
<evidence type="ECO:0000256" key="1">
    <source>
        <dbReference type="ARBA" id="ARBA00004651"/>
    </source>
</evidence>
<feature type="transmembrane region" description="Helical" evidence="9">
    <location>
        <begin position="61"/>
        <end position="82"/>
    </location>
</feature>
<evidence type="ECO:0000313" key="12">
    <source>
        <dbReference type="Proteomes" id="UP000007881"/>
    </source>
</evidence>
<dbReference type="KEGG" id="phm:PSMK_15290"/>
<comment type="similarity">
    <text evidence="8">Belongs to the exbB/tolQ family.</text>
</comment>
<dbReference type="AlphaFoldDB" id="I0IEK0"/>
<keyword evidence="7 9" id="KW-0472">Membrane</keyword>
<feature type="transmembrane region" description="Helical" evidence="9">
    <location>
        <begin position="34"/>
        <end position="54"/>
    </location>
</feature>
<evidence type="ECO:0000259" key="10">
    <source>
        <dbReference type="Pfam" id="PF01618"/>
    </source>
</evidence>
<name>I0IEK0_PHYMF</name>
<reference evidence="11 12" key="1">
    <citation type="submission" date="2012-02" db="EMBL/GenBank/DDBJ databases">
        <title>Complete genome sequence of Phycisphaera mikurensis NBRC 102666.</title>
        <authorList>
            <person name="Ankai A."/>
            <person name="Hosoyama A."/>
            <person name="Terui Y."/>
            <person name="Sekine M."/>
            <person name="Fukai R."/>
            <person name="Kato Y."/>
            <person name="Nakamura S."/>
            <person name="Yamada-Narita S."/>
            <person name="Kawakoshi A."/>
            <person name="Fukunaga Y."/>
            <person name="Yamazaki S."/>
            <person name="Fujita N."/>
        </authorList>
    </citation>
    <scope>NUCLEOTIDE SEQUENCE [LARGE SCALE GENOMIC DNA]</scope>
    <source>
        <strain evidence="12">NBRC 102666 / KCTC 22515 / FYK2301M01</strain>
    </source>
</reference>
<dbReference type="Proteomes" id="UP000007881">
    <property type="component" value="Chromosome"/>
</dbReference>
<feature type="transmembrane region" description="Helical" evidence="9">
    <location>
        <begin position="94"/>
        <end position="118"/>
    </location>
</feature>
<dbReference type="RefSeq" id="WP_014436906.1">
    <property type="nucleotide sequence ID" value="NC_017080.1"/>
</dbReference>
<dbReference type="GO" id="GO:0017038">
    <property type="term" value="P:protein import"/>
    <property type="evidence" value="ECO:0007669"/>
    <property type="project" value="TreeGrafter"/>
</dbReference>
<evidence type="ECO:0000256" key="2">
    <source>
        <dbReference type="ARBA" id="ARBA00022448"/>
    </source>
</evidence>
<evidence type="ECO:0000256" key="7">
    <source>
        <dbReference type="ARBA" id="ARBA00023136"/>
    </source>
</evidence>
<keyword evidence="2 8" id="KW-0813">Transport</keyword>
<evidence type="ECO:0000256" key="6">
    <source>
        <dbReference type="ARBA" id="ARBA00022989"/>
    </source>
</evidence>
<dbReference type="Pfam" id="PF01618">
    <property type="entry name" value="MotA_ExbB"/>
    <property type="match status" value="1"/>
</dbReference>
<keyword evidence="12" id="KW-1185">Reference proteome</keyword>
<evidence type="ECO:0000256" key="4">
    <source>
        <dbReference type="ARBA" id="ARBA00022692"/>
    </source>
</evidence>
<comment type="subcellular location">
    <subcellularLocation>
        <location evidence="1">Cell membrane</location>
        <topology evidence="1">Multi-pass membrane protein</topology>
    </subcellularLocation>
    <subcellularLocation>
        <location evidence="8">Membrane</location>
        <topology evidence="8">Multi-pass membrane protein</topology>
    </subcellularLocation>
</comment>
<feature type="domain" description="MotA/TolQ/ExbB proton channel" evidence="10">
    <location>
        <begin position="59"/>
        <end position="122"/>
    </location>
</feature>